<keyword evidence="1" id="KW-1133">Transmembrane helix</keyword>
<keyword evidence="3" id="KW-1185">Reference proteome</keyword>
<organism evidence="2 3">
    <name type="scientific">Duncaniella muris</name>
    <dbReference type="NCBI Taxonomy" id="2094150"/>
    <lineage>
        <taxon>Bacteria</taxon>
        <taxon>Pseudomonadati</taxon>
        <taxon>Bacteroidota</taxon>
        <taxon>Bacteroidia</taxon>
        <taxon>Bacteroidales</taxon>
        <taxon>Muribaculaceae</taxon>
        <taxon>Duncaniella</taxon>
    </lineage>
</organism>
<dbReference type="Pfam" id="PF13858">
    <property type="entry name" value="DUF4199"/>
    <property type="match status" value="1"/>
</dbReference>
<evidence type="ECO:0000313" key="2">
    <source>
        <dbReference type="EMBL" id="PWB04238.1"/>
    </source>
</evidence>
<evidence type="ECO:0000313" key="3">
    <source>
        <dbReference type="Proteomes" id="UP000244905"/>
    </source>
</evidence>
<dbReference type="InterPro" id="IPR025250">
    <property type="entry name" value="DUF4199"/>
</dbReference>
<keyword evidence="1" id="KW-0472">Membrane</keyword>
<feature type="transmembrane region" description="Helical" evidence="1">
    <location>
        <begin position="42"/>
        <end position="62"/>
    </location>
</feature>
<feature type="transmembrane region" description="Helical" evidence="1">
    <location>
        <begin position="83"/>
        <end position="103"/>
    </location>
</feature>
<comment type="caution">
    <text evidence="2">The sequence shown here is derived from an EMBL/GenBank/DDBJ whole genome shotgun (WGS) entry which is preliminary data.</text>
</comment>
<evidence type="ECO:0000256" key="1">
    <source>
        <dbReference type="SAM" id="Phobius"/>
    </source>
</evidence>
<dbReference type="EMBL" id="PUEC01000002">
    <property type="protein sequence ID" value="PWB04238.1"/>
    <property type="molecule type" value="Genomic_DNA"/>
</dbReference>
<protein>
    <submittedName>
        <fullName evidence="2">DUF4199 domain-containing protein</fullName>
    </submittedName>
</protein>
<feature type="transmembrane region" description="Helical" evidence="1">
    <location>
        <begin position="16"/>
        <end position="36"/>
    </location>
</feature>
<dbReference type="RefSeq" id="WP_107031162.1">
    <property type="nucleotide sequence ID" value="NZ_CAORQB010000002.1"/>
</dbReference>
<sequence>MDNSDRRIITSPYRRGADFGFLFGIYLSVMFFSSIFGKTLPLTGLLSLLLMLGVPVFIFIVLRRYDRELQGCATFPMMWMTGVVTFICGILISGALLVIYMKWIEPGFVLSQLEGLVETGKKLPGTPVAEAGEIAARMIRANFIPTPIAIVTEIIMATIVSGSILSIIISAGFALLHKSQRRRGSSES</sequence>
<dbReference type="AlphaFoldDB" id="A0A2V1IU36"/>
<proteinExistence type="predicted"/>
<keyword evidence="1" id="KW-0812">Transmembrane</keyword>
<dbReference type="Proteomes" id="UP000244905">
    <property type="component" value="Unassembled WGS sequence"/>
</dbReference>
<reference evidence="3" key="1">
    <citation type="submission" date="2018-02" db="EMBL/GenBank/DDBJ databases">
        <authorList>
            <person name="Clavel T."/>
            <person name="Strowig T."/>
        </authorList>
    </citation>
    <scope>NUCLEOTIDE SEQUENCE [LARGE SCALE GENOMIC DNA]</scope>
    <source>
        <strain evidence="3">DSM 103720</strain>
    </source>
</reference>
<gene>
    <name evidence="2" type="ORF">C5O23_01380</name>
</gene>
<name>A0A2V1IU36_9BACT</name>
<feature type="transmembrane region" description="Helical" evidence="1">
    <location>
        <begin position="154"/>
        <end position="176"/>
    </location>
</feature>
<dbReference type="GeneID" id="82525001"/>
<accession>A0A2V1IU36</accession>